<proteinExistence type="predicted"/>
<dbReference type="EMBL" id="GBXM01079252">
    <property type="protein sequence ID" value="JAH29325.1"/>
    <property type="molecule type" value="Transcribed_RNA"/>
</dbReference>
<sequence>MYTLMYKLLNSTHSSGNTHSHNDSHNPQPFLTGTHSSLP</sequence>
<evidence type="ECO:0000313" key="2">
    <source>
        <dbReference type="EMBL" id="JAH29325.1"/>
    </source>
</evidence>
<feature type="compositionally biased region" description="Polar residues" evidence="1">
    <location>
        <begin position="27"/>
        <end position="39"/>
    </location>
</feature>
<organism evidence="2">
    <name type="scientific">Anguilla anguilla</name>
    <name type="common">European freshwater eel</name>
    <name type="synonym">Muraena anguilla</name>
    <dbReference type="NCBI Taxonomy" id="7936"/>
    <lineage>
        <taxon>Eukaryota</taxon>
        <taxon>Metazoa</taxon>
        <taxon>Chordata</taxon>
        <taxon>Craniata</taxon>
        <taxon>Vertebrata</taxon>
        <taxon>Euteleostomi</taxon>
        <taxon>Actinopterygii</taxon>
        <taxon>Neopterygii</taxon>
        <taxon>Teleostei</taxon>
        <taxon>Anguilliformes</taxon>
        <taxon>Anguillidae</taxon>
        <taxon>Anguilla</taxon>
    </lineage>
</organism>
<reference evidence="2" key="1">
    <citation type="submission" date="2014-11" db="EMBL/GenBank/DDBJ databases">
        <authorList>
            <person name="Amaro Gonzalez C."/>
        </authorList>
    </citation>
    <scope>NUCLEOTIDE SEQUENCE</scope>
</reference>
<reference evidence="2" key="2">
    <citation type="journal article" date="2015" name="Fish Shellfish Immunol.">
        <title>Early steps in the European eel (Anguilla anguilla)-Vibrio vulnificus interaction in the gills: Role of the RtxA13 toxin.</title>
        <authorList>
            <person name="Callol A."/>
            <person name="Pajuelo D."/>
            <person name="Ebbesson L."/>
            <person name="Teles M."/>
            <person name="MacKenzie S."/>
            <person name="Amaro C."/>
        </authorList>
    </citation>
    <scope>NUCLEOTIDE SEQUENCE</scope>
</reference>
<accession>A0A0E9RLK9</accession>
<evidence type="ECO:0000256" key="1">
    <source>
        <dbReference type="SAM" id="MobiDB-lite"/>
    </source>
</evidence>
<dbReference type="AlphaFoldDB" id="A0A0E9RLK9"/>
<name>A0A0E9RLK9_ANGAN</name>
<protein>
    <submittedName>
        <fullName evidence="2">Uncharacterized protein</fullName>
    </submittedName>
</protein>
<feature type="compositionally biased region" description="Low complexity" evidence="1">
    <location>
        <begin position="10"/>
        <end position="19"/>
    </location>
</feature>
<feature type="region of interest" description="Disordered" evidence="1">
    <location>
        <begin position="9"/>
        <end position="39"/>
    </location>
</feature>